<name>A0A915C9R5_PARUN</name>
<evidence type="ECO:0000313" key="1">
    <source>
        <dbReference type="Proteomes" id="UP000887569"/>
    </source>
</evidence>
<reference evidence="2" key="1">
    <citation type="submission" date="2022-11" db="UniProtKB">
        <authorList>
            <consortium name="WormBaseParasite"/>
        </authorList>
    </citation>
    <scope>IDENTIFICATION</scope>
</reference>
<organism evidence="1 2">
    <name type="scientific">Parascaris univalens</name>
    <name type="common">Nematode worm</name>
    <dbReference type="NCBI Taxonomy" id="6257"/>
    <lineage>
        <taxon>Eukaryota</taxon>
        <taxon>Metazoa</taxon>
        <taxon>Ecdysozoa</taxon>
        <taxon>Nematoda</taxon>
        <taxon>Chromadorea</taxon>
        <taxon>Rhabditida</taxon>
        <taxon>Spirurina</taxon>
        <taxon>Ascaridomorpha</taxon>
        <taxon>Ascaridoidea</taxon>
        <taxon>Ascarididae</taxon>
        <taxon>Parascaris</taxon>
    </lineage>
</organism>
<protein>
    <submittedName>
        <fullName evidence="2">SHSP domain-containing protein</fullName>
    </submittedName>
</protein>
<proteinExistence type="predicted"/>
<evidence type="ECO:0000313" key="2">
    <source>
        <dbReference type="WBParaSite" id="PgR102_g007_t05"/>
    </source>
</evidence>
<sequence length="87" mass="10018">MAMNPSQQRRDPTAIVPHGSHRLTAGDYFRRFMEETMREMDRAFSIGPYWESQPSLHECNIGNSVGSVSCPTFIKGCFYELNYVPNR</sequence>
<dbReference type="AlphaFoldDB" id="A0A915C9R5"/>
<dbReference type="Proteomes" id="UP000887569">
    <property type="component" value="Unplaced"/>
</dbReference>
<keyword evidence="1" id="KW-1185">Reference proteome</keyword>
<dbReference type="WBParaSite" id="PgR102_g007_t05">
    <property type="protein sequence ID" value="PgR102_g007_t05"/>
    <property type="gene ID" value="PgR102_g007"/>
</dbReference>
<accession>A0A915C9R5</accession>